<evidence type="ECO:0000313" key="3">
    <source>
        <dbReference type="Proteomes" id="UP001498398"/>
    </source>
</evidence>
<evidence type="ECO:0000313" key="2">
    <source>
        <dbReference type="EMBL" id="KAK7463014.1"/>
    </source>
</evidence>
<sequence>MYTTRSGYQKPSTVPIPRRSAPVPSDSGLTLPYRRLVPKSLSSPTDTSSLYSTVSSKPLKINSADQLRQICEDTSRSQKYLSLCVEGTCDFCEEQIIEVIDALPWRRSIRIWKKSTGLFLEFMASTVHEFCAEKFSRLVEEAFSDAANEPKPDLPFEPMGSRSKLLLAFAEDTILSNAYTTWDPLFLGIEWFVEIEF</sequence>
<comment type="caution">
    <text evidence="2">The sequence shown here is derived from an EMBL/GenBank/DDBJ whole genome shotgun (WGS) entry which is preliminary data.</text>
</comment>
<feature type="compositionally biased region" description="Polar residues" evidence="1">
    <location>
        <begin position="1"/>
        <end position="12"/>
    </location>
</feature>
<proteinExistence type="predicted"/>
<dbReference type="EMBL" id="JBANRG010000010">
    <property type="protein sequence ID" value="KAK7463014.1"/>
    <property type="molecule type" value="Genomic_DNA"/>
</dbReference>
<gene>
    <name evidence="2" type="ORF">VKT23_007596</name>
</gene>
<keyword evidence="3" id="KW-1185">Reference proteome</keyword>
<name>A0ABR1JKA8_9AGAR</name>
<dbReference type="Proteomes" id="UP001498398">
    <property type="component" value="Unassembled WGS sequence"/>
</dbReference>
<reference evidence="2 3" key="1">
    <citation type="submission" date="2024-01" db="EMBL/GenBank/DDBJ databases">
        <title>A draft genome for the cacao thread blight pathogen Marasmiellus scandens.</title>
        <authorList>
            <person name="Baruah I.K."/>
            <person name="Leung J."/>
            <person name="Bukari Y."/>
            <person name="Amoako-Attah I."/>
            <person name="Meinhardt L.W."/>
            <person name="Bailey B.A."/>
            <person name="Cohen S.P."/>
        </authorList>
    </citation>
    <scope>NUCLEOTIDE SEQUENCE [LARGE SCALE GENOMIC DNA]</scope>
    <source>
        <strain evidence="2 3">GH-19</strain>
    </source>
</reference>
<organism evidence="2 3">
    <name type="scientific">Marasmiellus scandens</name>
    <dbReference type="NCBI Taxonomy" id="2682957"/>
    <lineage>
        <taxon>Eukaryota</taxon>
        <taxon>Fungi</taxon>
        <taxon>Dikarya</taxon>
        <taxon>Basidiomycota</taxon>
        <taxon>Agaricomycotina</taxon>
        <taxon>Agaricomycetes</taxon>
        <taxon>Agaricomycetidae</taxon>
        <taxon>Agaricales</taxon>
        <taxon>Marasmiineae</taxon>
        <taxon>Omphalotaceae</taxon>
        <taxon>Marasmiellus</taxon>
    </lineage>
</organism>
<evidence type="ECO:0000256" key="1">
    <source>
        <dbReference type="SAM" id="MobiDB-lite"/>
    </source>
</evidence>
<protein>
    <submittedName>
        <fullName evidence="2">Uncharacterized protein</fullName>
    </submittedName>
</protein>
<feature type="region of interest" description="Disordered" evidence="1">
    <location>
        <begin position="1"/>
        <end position="30"/>
    </location>
</feature>
<accession>A0ABR1JKA8</accession>